<accession>A0A8R1XUQ9</accession>
<organism evidence="1 2">
    <name type="scientific">Onchocerca volvulus</name>
    <dbReference type="NCBI Taxonomy" id="6282"/>
    <lineage>
        <taxon>Eukaryota</taxon>
        <taxon>Metazoa</taxon>
        <taxon>Ecdysozoa</taxon>
        <taxon>Nematoda</taxon>
        <taxon>Chromadorea</taxon>
        <taxon>Rhabditida</taxon>
        <taxon>Spirurina</taxon>
        <taxon>Spiruromorpha</taxon>
        <taxon>Filarioidea</taxon>
        <taxon>Onchocercidae</taxon>
        <taxon>Onchocerca</taxon>
    </lineage>
</organism>
<protein>
    <submittedName>
        <fullName evidence="1">Uncharacterized protein</fullName>
    </submittedName>
</protein>
<reference evidence="2" key="1">
    <citation type="submission" date="2013-10" db="EMBL/GenBank/DDBJ databases">
        <title>Genome sequencing of Onchocerca volvulus.</title>
        <authorList>
            <person name="Cotton J."/>
            <person name="Tsai J."/>
            <person name="Stanley E."/>
            <person name="Tracey A."/>
            <person name="Holroyd N."/>
            <person name="Lustigman S."/>
            <person name="Berriman M."/>
        </authorList>
    </citation>
    <scope>NUCLEOTIDE SEQUENCE</scope>
</reference>
<sequence>MLQLGVNVDYPHAPRKTHHHHALTKAIAIPNSMDVYIGDQHSSEKILTVVRFGCVAIFLSDSDKIVRPFQFKRLQFPI</sequence>
<dbReference type="Proteomes" id="UP000024404">
    <property type="component" value="Unassembled WGS sequence"/>
</dbReference>
<reference evidence="1" key="2">
    <citation type="submission" date="2022-06" db="UniProtKB">
        <authorList>
            <consortium name="EnsemblMetazoa"/>
        </authorList>
    </citation>
    <scope>IDENTIFICATION</scope>
</reference>
<name>A0A8R1XUQ9_ONCVO</name>
<proteinExistence type="predicted"/>
<evidence type="ECO:0000313" key="2">
    <source>
        <dbReference type="Proteomes" id="UP000024404"/>
    </source>
</evidence>
<dbReference type="EnsemblMetazoa" id="OVOC12406.1">
    <property type="protein sequence ID" value="OVOC12406.1"/>
    <property type="gene ID" value="WBGene00249215"/>
</dbReference>
<keyword evidence="2" id="KW-1185">Reference proteome</keyword>
<dbReference type="AlphaFoldDB" id="A0A8R1XUQ9"/>
<evidence type="ECO:0000313" key="1">
    <source>
        <dbReference type="EnsemblMetazoa" id="OVOC12406.1"/>
    </source>
</evidence>
<dbReference type="EMBL" id="CMVM020000454">
    <property type="status" value="NOT_ANNOTATED_CDS"/>
    <property type="molecule type" value="Genomic_DNA"/>
</dbReference>